<evidence type="ECO:0000256" key="2">
    <source>
        <dbReference type="ARBA" id="ARBA00023015"/>
    </source>
</evidence>
<dbReference type="AlphaFoldDB" id="A0A963YSY4"/>
<dbReference type="InterPro" id="IPR039425">
    <property type="entry name" value="RNA_pol_sigma-70-like"/>
</dbReference>
<name>A0A963YSY4_9PROT</name>
<evidence type="ECO:0000256" key="5">
    <source>
        <dbReference type="ARBA" id="ARBA00023163"/>
    </source>
</evidence>
<dbReference type="EMBL" id="JAESVB010000006">
    <property type="protein sequence ID" value="MCB8876356.1"/>
    <property type="molecule type" value="Genomic_DNA"/>
</dbReference>
<dbReference type="InterPro" id="IPR014284">
    <property type="entry name" value="RNA_pol_sigma-70_dom"/>
</dbReference>
<dbReference type="InterPro" id="IPR036388">
    <property type="entry name" value="WH-like_DNA-bd_sf"/>
</dbReference>
<dbReference type="Pfam" id="PF04542">
    <property type="entry name" value="Sigma70_r2"/>
    <property type="match status" value="1"/>
</dbReference>
<gene>
    <name evidence="7" type="ORF">ASILVAE211_14275</name>
</gene>
<dbReference type="Gene3D" id="1.10.1740.10">
    <property type="match status" value="1"/>
</dbReference>
<feature type="domain" description="RNA polymerase sigma-70 region 2" evidence="6">
    <location>
        <begin position="32"/>
        <end position="94"/>
    </location>
</feature>
<comment type="caution">
    <text evidence="7">The sequence shown here is derived from an EMBL/GenBank/DDBJ whole genome shotgun (WGS) entry which is preliminary data.</text>
</comment>
<dbReference type="InterPro" id="IPR007627">
    <property type="entry name" value="RNA_pol_sigma70_r2"/>
</dbReference>
<dbReference type="GO" id="GO:0016987">
    <property type="term" value="F:sigma factor activity"/>
    <property type="evidence" value="ECO:0007669"/>
    <property type="project" value="UniProtKB-KW"/>
</dbReference>
<sequence>MVEPIGDDLGLLMAAAQRGDASAYRQVLRDAVPVITAVARRRGVSADQVEDVVQEVLITLHRARATYDPARPFLPWLRAISDRRAIDLLRRSGRHAAREVHDPIAYENFASDQQQAESVLDADDRAQALRRTVADLPAGQRQAAERLGLAGESLEEASAATGRSKTALKVNLHRALKSLRQRMGVKDAAEEGDDV</sequence>
<dbReference type="PANTHER" id="PTHR43133:SF58">
    <property type="entry name" value="ECF RNA POLYMERASE SIGMA FACTOR SIGD"/>
    <property type="match status" value="1"/>
</dbReference>
<keyword evidence="4" id="KW-0238">DNA-binding</keyword>
<dbReference type="SUPFAM" id="SSF88659">
    <property type="entry name" value="Sigma3 and sigma4 domains of RNA polymerase sigma factors"/>
    <property type="match status" value="1"/>
</dbReference>
<protein>
    <submittedName>
        <fullName evidence="7">Sigma-70 family RNA polymerase sigma factor</fullName>
    </submittedName>
</protein>
<organism evidence="7 8">
    <name type="scientific">Acidisoma silvae</name>
    <dbReference type="NCBI Taxonomy" id="2802396"/>
    <lineage>
        <taxon>Bacteria</taxon>
        <taxon>Pseudomonadati</taxon>
        <taxon>Pseudomonadota</taxon>
        <taxon>Alphaproteobacteria</taxon>
        <taxon>Acetobacterales</taxon>
        <taxon>Acidocellaceae</taxon>
        <taxon>Acidisoma</taxon>
    </lineage>
</organism>
<dbReference type="SUPFAM" id="SSF88946">
    <property type="entry name" value="Sigma2 domain of RNA polymerase sigma factors"/>
    <property type="match status" value="1"/>
</dbReference>
<comment type="similarity">
    <text evidence="1">Belongs to the sigma-70 factor family. ECF subfamily.</text>
</comment>
<dbReference type="GO" id="GO:0003677">
    <property type="term" value="F:DNA binding"/>
    <property type="evidence" value="ECO:0007669"/>
    <property type="project" value="UniProtKB-KW"/>
</dbReference>
<evidence type="ECO:0000256" key="3">
    <source>
        <dbReference type="ARBA" id="ARBA00023082"/>
    </source>
</evidence>
<evidence type="ECO:0000313" key="8">
    <source>
        <dbReference type="Proteomes" id="UP000708298"/>
    </source>
</evidence>
<proteinExistence type="inferred from homology"/>
<evidence type="ECO:0000256" key="4">
    <source>
        <dbReference type="ARBA" id="ARBA00023125"/>
    </source>
</evidence>
<accession>A0A963YSY4</accession>
<keyword evidence="2" id="KW-0805">Transcription regulation</keyword>
<dbReference type="PANTHER" id="PTHR43133">
    <property type="entry name" value="RNA POLYMERASE ECF-TYPE SIGMA FACTO"/>
    <property type="match status" value="1"/>
</dbReference>
<dbReference type="InterPro" id="IPR013324">
    <property type="entry name" value="RNA_pol_sigma_r3/r4-like"/>
</dbReference>
<dbReference type="NCBIfam" id="TIGR02937">
    <property type="entry name" value="sigma70-ECF"/>
    <property type="match status" value="1"/>
</dbReference>
<dbReference type="InterPro" id="IPR013325">
    <property type="entry name" value="RNA_pol_sigma_r2"/>
</dbReference>
<reference evidence="7" key="2">
    <citation type="submission" date="2021-01" db="EMBL/GenBank/DDBJ databases">
        <authorList>
            <person name="Mieszkin S."/>
            <person name="Pouder E."/>
            <person name="Alain K."/>
        </authorList>
    </citation>
    <scope>NUCLEOTIDE SEQUENCE</scope>
    <source>
        <strain evidence="7">HW T2.11</strain>
    </source>
</reference>
<keyword evidence="8" id="KW-1185">Reference proteome</keyword>
<dbReference type="GO" id="GO:0006352">
    <property type="term" value="P:DNA-templated transcription initiation"/>
    <property type="evidence" value="ECO:0007669"/>
    <property type="project" value="InterPro"/>
</dbReference>
<keyword evidence="5" id="KW-0804">Transcription</keyword>
<reference evidence="7" key="1">
    <citation type="journal article" date="2021" name="Microorganisms">
        <title>Acidisoma silvae sp. nov. and Acidisomacellulosilytica sp. nov., Two Acidophilic Bacteria Isolated from Decaying Wood, Hydrolyzing Cellulose and Producing Poly-3-hydroxybutyrate.</title>
        <authorList>
            <person name="Mieszkin S."/>
            <person name="Pouder E."/>
            <person name="Uroz S."/>
            <person name="Simon-Colin C."/>
            <person name="Alain K."/>
        </authorList>
    </citation>
    <scope>NUCLEOTIDE SEQUENCE</scope>
    <source>
        <strain evidence="7">HW T2.11</strain>
    </source>
</reference>
<keyword evidence="3" id="KW-0731">Sigma factor</keyword>
<evidence type="ECO:0000313" key="7">
    <source>
        <dbReference type="EMBL" id="MCB8876356.1"/>
    </source>
</evidence>
<dbReference type="RefSeq" id="WP_227322015.1">
    <property type="nucleotide sequence ID" value="NZ_JAESVB010000006.1"/>
</dbReference>
<dbReference type="Proteomes" id="UP000708298">
    <property type="component" value="Unassembled WGS sequence"/>
</dbReference>
<dbReference type="Gene3D" id="1.10.10.10">
    <property type="entry name" value="Winged helix-like DNA-binding domain superfamily/Winged helix DNA-binding domain"/>
    <property type="match status" value="1"/>
</dbReference>
<evidence type="ECO:0000256" key="1">
    <source>
        <dbReference type="ARBA" id="ARBA00010641"/>
    </source>
</evidence>
<evidence type="ECO:0000259" key="6">
    <source>
        <dbReference type="Pfam" id="PF04542"/>
    </source>
</evidence>